<name>B6WUR2_9BACT</name>
<dbReference type="Proteomes" id="UP000003676">
    <property type="component" value="Unassembled WGS sequence"/>
</dbReference>
<accession>B6WUR2</accession>
<gene>
    <name evidence="2" type="ORF">DESPIG_01823</name>
</gene>
<evidence type="ECO:0000256" key="1">
    <source>
        <dbReference type="SAM" id="MobiDB-lite"/>
    </source>
</evidence>
<dbReference type="AlphaFoldDB" id="B6WUR2"/>
<protein>
    <submittedName>
        <fullName evidence="2">Uncharacterized protein</fullName>
    </submittedName>
</protein>
<sequence>MLQCGADFSQKRNPGQDPPSRVLRLPSVSAILSAIPAFFCHGRFTSSHLPGFSLFCSADGGPGRGASLFCLFPVKQPPCFP</sequence>
<dbReference type="EMBL" id="ABXU01000058">
    <property type="protein sequence ID" value="EEB33226.1"/>
    <property type="molecule type" value="Genomic_DNA"/>
</dbReference>
<comment type="caution">
    <text evidence="2">The sequence shown here is derived from an EMBL/GenBank/DDBJ whole genome shotgun (WGS) entry which is preliminary data.</text>
</comment>
<dbReference type="HOGENOM" id="CLU_2568297_0_0_7"/>
<organism evidence="2 3">
    <name type="scientific">Desulfovibrio piger ATCC 29098</name>
    <dbReference type="NCBI Taxonomy" id="411464"/>
    <lineage>
        <taxon>Bacteria</taxon>
        <taxon>Pseudomonadati</taxon>
        <taxon>Thermodesulfobacteriota</taxon>
        <taxon>Desulfovibrionia</taxon>
        <taxon>Desulfovibrionales</taxon>
        <taxon>Desulfovibrionaceae</taxon>
        <taxon>Desulfovibrio</taxon>
    </lineage>
</organism>
<reference evidence="2 3" key="2">
    <citation type="submission" date="2008-10" db="EMBL/GenBank/DDBJ databases">
        <authorList>
            <person name="Fulton L."/>
            <person name="Clifton S."/>
            <person name="Fulton B."/>
            <person name="Xu J."/>
            <person name="Minx P."/>
            <person name="Pepin K.H."/>
            <person name="Johnson M."/>
            <person name="Bhonagiri V."/>
            <person name="Nash W.E."/>
            <person name="Mardis E.R."/>
            <person name="Wilson R.K."/>
        </authorList>
    </citation>
    <scope>NUCLEOTIDE SEQUENCE [LARGE SCALE GENOMIC DNA]</scope>
    <source>
        <strain evidence="2 3">ATCC 29098</strain>
    </source>
</reference>
<feature type="region of interest" description="Disordered" evidence="1">
    <location>
        <begin position="1"/>
        <end position="20"/>
    </location>
</feature>
<proteinExistence type="predicted"/>
<reference evidence="2 3" key="1">
    <citation type="submission" date="2008-10" db="EMBL/GenBank/DDBJ databases">
        <title>Draft genome sequence of Desulvovibrio piger (ATCC 29098).</title>
        <authorList>
            <person name="Sudarsanam P."/>
            <person name="Ley R."/>
            <person name="Guruge J."/>
            <person name="Turnbaugh P.J."/>
            <person name="Mahowald M."/>
            <person name="Liep D."/>
            <person name="Gordon J."/>
        </authorList>
    </citation>
    <scope>NUCLEOTIDE SEQUENCE [LARGE SCALE GENOMIC DNA]</scope>
    <source>
        <strain evidence="2 3">ATCC 29098</strain>
    </source>
</reference>
<evidence type="ECO:0000313" key="2">
    <source>
        <dbReference type="EMBL" id="EEB33226.1"/>
    </source>
</evidence>
<evidence type="ECO:0000313" key="3">
    <source>
        <dbReference type="Proteomes" id="UP000003676"/>
    </source>
</evidence>